<organism evidence="1 2">
    <name type="scientific">Candidatus Magnetobacterium bavaricum</name>
    <dbReference type="NCBI Taxonomy" id="29290"/>
    <lineage>
        <taxon>Bacteria</taxon>
        <taxon>Pseudomonadati</taxon>
        <taxon>Nitrospirota</taxon>
        <taxon>Thermodesulfovibrionia</taxon>
        <taxon>Thermodesulfovibrionales</taxon>
        <taxon>Candidatus Magnetobacteriaceae</taxon>
        <taxon>Candidatus Magnetobacterium</taxon>
    </lineage>
</organism>
<evidence type="ECO:0000313" key="2">
    <source>
        <dbReference type="Proteomes" id="UP000033423"/>
    </source>
</evidence>
<keyword evidence="2" id="KW-1185">Reference proteome</keyword>
<proteinExistence type="predicted"/>
<dbReference type="Gene3D" id="3.40.50.300">
    <property type="entry name" value="P-loop containing nucleotide triphosphate hydrolases"/>
    <property type="match status" value="1"/>
</dbReference>
<comment type="caution">
    <text evidence="1">The sequence shown here is derived from an EMBL/GenBank/DDBJ whole genome shotgun (WGS) entry which is preliminary data.</text>
</comment>
<dbReference type="Gene3D" id="3.30.420.240">
    <property type="match status" value="1"/>
</dbReference>
<gene>
    <name evidence="1" type="ORF">MBAV_004941</name>
</gene>
<dbReference type="EMBL" id="LACI01002141">
    <property type="protein sequence ID" value="KJU82860.1"/>
    <property type="molecule type" value="Genomic_DNA"/>
</dbReference>
<accession>A0A0F3GLS0</accession>
<sequence length="590" mass="67216">MNDIKSNDIEILEHEIYGDFDIYAPACLRIQSVDGRLLAFSLNEIQRLLEQIIRDIRRQGRLVRMLILKARREGVSTWVAGRFYWKTTTHFNRYGVLITHEQEATEFIFNMTRRFHRHVPEDFKPAQLHNNKKEIEFNRVTGLGLDGAIRVGTAGKMDFGSGQLIHYLHLSEVAKWPAHTASDLLTSLLQCVPDEPETEIIFESTARGPAGEFYERFFNARYVYELYRDTDAKARFKSRINESARVNNVYSSVFIPWFVFDGYRLDGVDPIELTDEETSLKALCGLNDAQLLWRRSAIENRCGGNLLTFKQEYPSNATEAFVSTSASVFNTQKILSLMATAREPVKRYECELSTGQMRQLPDGRLSVWEEPVKGRQYLISADVSEGLDQGRPGARDYSCAEVIERPTSTQKPLFFATGSAPGPNNPCPPVARQVAQWHGLIEPDLFGVLLAHLGRYYNMAWLVPERNNHGLTTITKLVELNYPRIYAEMVLVPPVKPSKRLGWLTTKTSKELIINNLIAEIRDDCHGIVCREVFEEMLTFIRTAGGQYRAENSMHDDRVMAMAIGKFAMSKLPPVTHTTPCQPLLPEAWT</sequence>
<protein>
    <submittedName>
        <fullName evidence="1">Bacteriophage terminase large subunit</fullName>
    </submittedName>
</protein>
<dbReference type="InterPro" id="IPR027417">
    <property type="entry name" value="P-loop_NTPase"/>
</dbReference>
<evidence type="ECO:0000313" key="1">
    <source>
        <dbReference type="EMBL" id="KJU82860.1"/>
    </source>
</evidence>
<dbReference type="Proteomes" id="UP000033423">
    <property type="component" value="Unassembled WGS sequence"/>
</dbReference>
<reference evidence="1 2" key="1">
    <citation type="submission" date="2015-02" db="EMBL/GenBank/DDBJ databases">
        <title>Single-cell genomics of uncultivated deep-branching MTB reveals a conserved set of magnetosome genes.</title>
        <authorList>
            <person name="Kolinko S."/>
            <person name="Richter M."/>
            <person name="Glockner F.O."/>
            <person name="Brachmann A."/>
            <person name="Schuler D."/>
        </authorList>
    </citation>
    <scope>NUCLEOTIDE SEQUENCE [LARGE SCALE GENOMIC DNA]</scope>
    <source>
        <strain evidence="1">TM-1</strain>
    </source>
</reference>
<dbReference type="AlphaFoldDB" id="A0A0F3GLS0"/>
<name>A0A0F3GLS0_9BACT</name>